<feature type="region of interest" description="Disordered" evidence="1">
    <location>
        <begin position="341"/>
        <end position="360"/>
    </location>
</feature>
<dbReference type="AlphaFoldDB" id="A0AAD7HP33"/>
<proteinExistence type="predicted"/>
<gene>
    <name evidence="3" type="ORF">B0H16DRAFT_1384547</name>
</gene>
<comment type="caution">
    <text evidence="3">The sequence shown here is derived from an EMBL/GenBank/DDBJ whole genome shotgun (WGS) entry which is preliminary data.</text>
</comment>
<organism evidence="3 4">
    <name type="scientific">Mycena metata</name>
    <dbReference type="NCBI Taxonomy" id="1033252"/>
    <lineage>
        <taxon>Eukaryota</taxon>
        <taxon>Fungi</taxon>
        <taxon>Dikarya</taxon>
        <taxon>Basidiomycota</taxon>
        <taxon>Agaricomycotina</taxon>
        <taxon>Agaricomycetes</taxon>
        <taxon>Agaricomycetidae</taxon>
        <taxon>Agaricales</taxon>
        <taxon>Marasmiineae</taxon>
        <taxon>Mycenaceae</taxon>
        <taxon>Mycena</taxon>
    </lineage>
</organism>
<evidence type="ECO:0000313" key="4">
    <source>
        <dbReference type="Proteomes" id="UP001215598"/>
    </source>
</evidence>
<evidence type="ECO:0000256" key="2">
    <source>
        <dbReference type="SAM" id="SignalP"/>
    </source>
</evidence>
<reference evidence="3" key="1">
    <citation type="submission" date="2023-03" db="EMBL/GenBank/DDBJ databases">
        <title>Massive genome expansion in bonnet fungi (Mycena s.s.) driven by repeated elements and novel gene families across ecological guilds.</title>
        <authorList>
            <consortium name="Lawrence Berkeley National Laboratory"/>
            <person name="Harder C.B."/>
            <person name="Miyauchi S."/>
            <person name="Viragh M."/>
            <person name="Kuo A."/>
            <person name="Thoen E."/>
            <person name="Andreopoulos B."/>
            <person name="Lu D."/>
            <person name="Skrede I."/>
            <person name="Drula E."/>
            <person name="Henrissat B."/>
            <person name="Morin E."/>
            <person name="Kohler A."/>
            <person name="Barry K."/>
            <person name="LaButti K."/>
            <person name="Morin E."/>
            <person name="Salamov A."/>
            <person name="Lipzen A."/>
            <person name="Mereny Z."/>
            <person name="Hegedus B."/>
            <person name="Baldrian P."/>
            <person name="Stursova M."/>
            <person name="Weitz H."/>
            <person name="Taylor A."/>
            <person name="Grigoriev I.V."/>
            <person name="Nagy L.G."/>
            <person name="Martin F."/>
            <person name="Kauserud H."/>
        </authorList>
    </citation>
    <scope>NUCLEOTIDE SEQUENCE</scope>
    <source>
        <strain evidence="3">CBHHK182m</strain>
    </source>
</reference>
<dbReference type="EMBL" id="JARKIB010000197">
    <property type="protein sequence ID" value="KAJ7725066.1"/>
    <property type="molecule type" value="Genomic_DNA"/>
</dbReference>
<evidence type="ECO:0000256" key="1">
    <source>
        <dbReference type="SAM" id="MobiDB-lite"/>
    </source>
</evidence>
<dbReference type="Pfam" id="PF13668">
    <property type="entry name" value="Ferritin_2"/>
    <property type="match status" value="1"/>
</dbReference>
<accession>A0AAD7HP33</accession>
<dbReference type="CDD" id="cd00657">
    <property type="entry name" value="Ferritin_like"/>
    <property type="match status" value="1"/>
</dbReference>
<feature type="compositionally biased region" description="Low complexity" evidence="1">
    <location>
        <begin position="310"/>
        <end position="327"/>
    </location>
</feature>
<keyword evidence="2" id="KW-0732">Signal</keyword>
<protein>
    <submittedName>
        <fullName evidence="3">Ferritin-like domain-containing protein</fullName>
    </submittedName>
</protein>
<dbReference type="Proteomes" id="UP001215598">
    <property type="component" value="Unassembled WGS sequence"/>
</dbReference>
<dbReference type="SUPFAM" id="SSF47240">
    <property type="entry name" value="Ferritin-like"/>
    <property type="match status" value="1"/>
</dbReference>
<evidence type="ECO:0000313" key="3">
    <source>
        <dbReference type="EMBL" id="KAJ7725066.1"/>
    </source>
</evidence>
<feature type="signal peptide" evidence="2">
    <location>
        <begin position="1"/>
        <end position="20"/>
    </location>
</feature>
<feature type="compositionally biased region" description="Low complexity" evidence="1">
    <location>
        <begin position="394"/>
        <end position="432"/>
    </location>
</feature>
<sequence>MRYSSSLLAAALASPLVVSAAPIRARAASATDALVFQFANVLEQLETTFYQQGIAKFQQSDFQAAGFSSALIATQTLTTIQSDEATHTTVIQQALKDNGATPLTCNFDFSSVLTDVPTMAATARAVEYLGVSAYLGAATLLDDPVLLDSAASILTVEARHQTLLNILAGASSIPQAFDIPLTPQEVLSVAGGFITGDCPTGITPTNTLTVTNTAPLQPGDLVTVSGANISGTDNLFCNMMVGGAPFSINLPLASCNVPQGINGPVALWITSDQQPLANNVVDRATTQQVAGPAILFIDSQPEMLGAMVRGSSSGSAGSSTSTTTISPDQASSIIAGAAATATSGGSSSGTANGAAAPAAPASTPLPANFTGTSPDGKVTVNGLTMVANPNLSGSATDSSSATATDSSSASSTDSSSASSTDTASAAATSSSS</sequence>
<feature type="region of interest" description="Disordered" evidence="1">
    <location>
        <begin position="387"/>
        <end position="432"/>
    </location>
</feature>
<name>A0AAD7HP33_9AGAR</name>
<feature type="chain" id="PRO_5042044741" evidence="2">
    <location>
        <begin position="21"/>
        <end position="432"/>
    </location>
</feature>
<keyword evidence="4" id="KW-1185">Reference proteome</keyword>
<feature type="region of interest" description="Disordered" evidence="1">
    <location>
        <begin position="307"/>
        <end position="327"/>
    </location>
</feature>
<dbReference type="InterPro" id="IPR009078">
    <property type="entry name" value="Ferritin-like_SF"/>
</dbReference>